<keyword evidence="3" id="KW-1185">Reference proteome</keyword>
<dbReference type="InterPro" id="IPR036928">
    <property type="entry name" value="AS_sf"/>
</dbReference>
<dbReference type="SUPFAM" id="SSF49384">
    <property type="entry name" value="Carbohydrate-binding domain"/>
    <property type="match status" value="1"/>
</dbReference>
<dbReference type="PANTHER" id="PTHR42678:SF34">
    <property type="entry name" value="OS04G0183300 PROTEIN"/>
    <property type="match status" value="1"/>
</dbReference>
<sequence length="317" mass="33268">HDIGQFLETYVPEDSIYPGDAEELKTLLTEQPDLSSISQSVIDRINRIPEYEEFMETHDDEIAANQATINGILEANDLDAIVYPTVTRFGVPGGSGYSNVMIASLSGHPSVSVPSGWSQESDYVEGGVMPANAAGLPTTVSFLGAMNSDAKLISLGYAFEQATKYRAAPSRFPELDASAPAVEFAGESAFELVEPSKSPKPGKTANVSLEAQNVAGVYGYVTEITFNPKKVTPVLDEITSGTSGITRARVSGNTLTVMHTKLGSSPEATGDFSLADIPFAAKAGNGLATVAVSSITLVAADGTTSVLDDPQVARVVK</sequence>
<dbReference type="Gene3D" id="3.90.1300.10">
    <property type="entry name" value="Amidase signature (AS) domain"/>
    <property type="match status" value="1"/>
</dbReference>
<dbReference type="EMBL" id="JBHSOW010000100">
    <property type="protein sequence ID" value="MFC5652625.1"/>
    <property type="molecule type" value="Genomic_DNA"/>
</dbReference>
<evidence type="ECO:0000313" key="2">
    <source>
        <dbReference type="EMBL" id="MFC5652625.1"/>
    </source>
</evidence>
<proteinExistence type="predicted"/>
<dbReference type="Gene3D" id="2.60.40.680">
    <property type="match status" value="1"/>
</dbReference>
<dbReference type="InterPro" id="IPR008965">
    <property type="entry name" value="CBM2/CBM3_carb-bd_dom_sf"/>
</dbReference>
<name>A0ABW0W450_9BACL</name>
<organism evidence="2 3">
    <name type="scientific">Paenibacillus solisilvae</name>
    <dbReference type="NCBI Taxonomy" id="2486751"/>
    <lineage>
        <taxon>Bacteria</taxon>
        <taxon>Bacillati</taxon>
        <taxon>Bacillota</taxon>
        <taxon>Bacilli</taxon>
        <taxon>Bacillales</taxon>
        <taxon>Paenibacillaceae</taxon>
        <taxon>Paenibacillus</taxon>
    </lineage>
</organism>
<dbReference type="InterPro" id="IPR002102">
    <property type="entry name" value="Cohesin_dom"/>
</dbReference>
<accession>A0ABW0W450</accession>
<dbReference type="CDD" id="cd08547">
    <property type="entry name" value="Type_II_cohesin"/>
    <property type="match status" value="1"/>
</dbReference>
<comment type="caution">
    <text evidence="2">The sequence shown here is derived from an EMBL/GenBank/DDBJ whole genome shotgun (WGS) entry which is preliminary data.</text>
</comment>
<dbReference type="Proteomes" id="UP001596047">
    <property type="component" value="Unassembled WGS sequence"/>
</dbReference>
<reference evidence="3" key="1">
    <citation type="journal article" date="2019" name="Int. J. Syst. Evol. Microbiol.">
        <title>The Global Catalogue of Microorganisms (GCM) 10K type strain sequencing project: providing services to taxonomists for standard genome sequencing and annotation.</title>
        <authorList>
            <consortium name="The Broad Institute Genomics Platform"/>
            <consortium name="The Broad Institute Genome Sequencing Center for Infectious Disease"/>
            <person name="Wu L."/>
            <person name="Ma J."/>
        </authorList>
    </citation>
    <scope>NUCLEOTIDE SEQUENCE [LARGE SCALE GENOMIC DNA]</scope>
    <source>
        <strain evidence="3">CGMCC 1.3240</strain>
    </source>
</reference>
<dbReference type="SUPFAM" id="SSF75304">
    <property type="entry name" value="Amidase signature (AS) enzymes"/>
    <property type="match status" value="1"/>
</dbReference>
<feature type="non-terminal residue" evidence="2">
    <location>
        <position position="1"/>
    </location>
</feature>
<protein>
    <submittedName>
        <fullName evidence="2">Cohesin domain-containing protein</fullName>
    </submittedName>
</protein>
<dbReference type="RefSeq" id="WP_379191271.1">
    <property type="nucleotide sequence ID" value="NZ_JBHSOW010000100.1"/>
</dbReference>
<dbReference type="PANTHER" id="PTHR42678">
    <property type="entry name" value="AMIDASE"/>
    <property type="match status" value="1"/>
</dbReference>
<dbReference type="Pfam" id="PF00963">
    <property type="entry name" value="Cohesin"/>
    <property type="match status" value="1"/>
</dbReference>
<gene>
    <name evidence="2" type="ORF">ACFPYJ_26595</name>
</gene>
<evidence type="ECO:0000259" key="1">
    <source>
        <dbReference type="Pfam" id="PF00963"/>
    </source>
</evidence>
<feature type="domain" description="Cohesin" evidence="1">
    <location>
        <begin position="196"/>
        <end position="306"/>
    </location>
</feature>
<evidence type="ECO:0000313" key="3">
    <source>
        <dbReference type="Proteomes" id="UP001596047"/>
    </source>
</evidence>